<feature type="compositionally biased region" description="Basic and acidic residues" evidence="1">
    <location>
        <begin position="28"/>
        <end position="41"/>
    </location>
</feature>
<dbReference type="InterPro" id="IPR036691">
    <property type="entry name" value="Endo/exonu/phosph_ase_sf"/>
</dbReference>
<name>A0A183TSL7_SCHSO</name>
<feature type="region of interest" description="Disordered" evidence="1">
    <location>
        <begin position="1"/>
        <end position="41"/>
    </location>
</feature>
<dbReference type="AlphaFoldDB" id="A0A183TSL7"/>
<evidence type="ECO:0000256" key="1">
    <source>
        <dbReference type="SAM" id="MobiDB-lite"/>
    </source>
</evidence>
<reference evidence="4" key="1">
    <citation type="submission" date="2016-06" db="UniProtKB">
        <authorList>
            <consortium name="WormBaseParasite"/>
        </authorList>
    </citation>
    <scope>IDENTIFICATION</scope>
</reference>
<dbReference type="Proteomes" id="UP000275846">
    <property type="component" value="Unassembled WGS sequence"/>
</dbReference>
<dbReference type="Gene3D" id="3.60.10.10">
    <property type="entry name" value="Endonuclease/exonuclease/phosphatase"/>
    <property type="match status" value="1"/>
</dbReference>
<dbReference type="OrthoDB" id="10030815at2759"/>
<feature type="region of interest" description="Disordered" evidence="1">
    <location>
        <begin position="199"/>
        <end position="220"/>
    </location>
</feature>
<keyword evidence="3" id="KW-1185">Reference proteome</keyword>
<feature type="compositionally biased region" description="Polar residues" evidence="1">
    <location>
        <begin position="1"/>
        <end position="13"/>
    </location>
</feature>
<accession>A0A183TSL7</accession>
<reference evidence="2 3" key="2">
    <citation type="submission" date="2018-11" db="EMBL/GenBank/DDBJ databases">
        <authorList>
            <consortium name="Pathogen Informatics"/>
        </authorList>
    </citation>
    <scope>NUCLEOTIDE SEQUENCE [LARGE SCALE GENOMIC DNA]</scope>
    <source>
        <strain evidence="2 3">NST_G2</strain>
    </source>
</reference>
<dbReference type="WBParaSite" id="SSLN_0002019401-mRNA-1">
    <property type="protein sequence ID" value="SSLN_0002019401-mRNA-1"/>
    <property type="gene ID" value="SSLN_0002019401"/>
</dbReference>
<proteinExistence type="predicted"/>
<dbReference type="InterPro" id="IPR027124">
    <property type="entry name" value="Swc5/CFDP1/2"/>
</dbReference>
<dbReference type="SUPFAM" id="SSF56219">
    <property type="entry name" value="DNase I-like"/>
    <property type="match status" value="1"/>
</dbReference>
<evidence type="ECO:0000313" key="2">
    <source>
        <dbReference type="EMBL" id="VDM05851.1"/>
    </source>
</evidence>
<protein>
    <submittedName>
        <fullName evidence="4">Endo/exonuclease/phosphatase domain-containing protein</fullName>
    </submittedName>
</protein>
<dbReference type="EMBL" id="UYSU01047587">
    <property type="protein sequence ID" value="VDM05851.1"/>
    <property type="molecule type" value="Genomic_DNA"/>
</dbReference>
<organism evidence="4">
    <name type="scientific">Schistocephalus solidus</name>
    <name type="common">Tapeworm</name>
    <dbReference type="NCBI Taxonomy" id="70667"/>
    <lineage>
        <taxon>Eukaryota</taxon>
        <taxon>Metazoa</taxon>
        <taxon>Spiralia</taxon>
        <taxon>Lophotrochozoa</taxon>
        <taxon>Platyhelminthes</taxon>
        <taxon>Cestoda</taxon>
        <taxon>Eucestoda</taxon>
        <taxon>Diphyllobothriidea</taxon>
        <taxon>Diphyllobothriidae</taxon>
        <taxon>Schistocephalus</taxon>
    </lineage>
</organism>
<sequence length="220" mass="23692">MLLSPSLTGTQLSPVAPQSWVLPSDHTPGNHHDQRAKPERRDAGVAFAIRNDIMGRLPCLPQGVNDRLMSLRLPFWGDKFASIISAYAPPMTGSDSAKDKFYEDLHALLVTKPKMDKVIVLGDFNARVGTDHAAWQGVLGPHGLGNCNDNGLLLLLTCAEHRILLTNTFFRLPTREKAPPSDAGEGHVDAPSIAALTSAGDVSGDANSPKHYLRGSNESL</sequence>
<dbReference type="PANTHER" id="PTHR23227">
    <property type="entry name" value="BUCENTAUR RELATED"/>
    <property type="match status" value="1"/>
</dbReference>
<dbReference type="PANTHER" id="PTHR23227:SF84">
    <property type="entry name" value="ENDONUCLEASE_EXONUCLEASE_PHOSPHATASE DOMAIN-CONTAINING PROTEIN"/>
    <property type="match status" value="1"/>
</dbReference>
<evidence type="ECO:0000313" key="4">
    <source>
        <dbReference type="WBParaSite" id="SSLN_0002019401-mRNA-1"/>
    </source>
</evidence>
<evidence type="ECO:0000313" key="3">
    <source>
        <dbReference type="Proteomes" id="UP000275846"/>
    </source>
</evidence>
<gene>
    <name evidence="2" type="ORF">SSLN_LOCUS19465</name>
</gene>